<reference evidence="4 5" key="1">
    <citation type="submission" date="2015-01" db="EMBL/GenBank/DDBJ databases">
        <title>The Genome Sequence of Rhinocladiella mackenzie CBS 650.93.</title>
        <authorList>
            <consortium name="The Broad Institute Genomics Platform"/>
            <person name="Cuomo C."/>
            <person name="de Hoog S."/>
            <person name="Gorbushina A."/>
            <person name="Stielow B."/>
            <person name="Teixiera M."/>
            <person name="Abouelleil A."/>
            <person name="Chapman S.B."/>
            <person name="Priest M."/>
            <person name="Young S.K."/>
            <person name="Wortman J."/>
            <person name="Nusbaum C."/>
            <person name="Birren B."/>
        </authorList>
    </citation>
    <scope>NUCLEOTIDE SEQUENCE [LARGE SCALE GENOMIC DNA]</scope>
    <source>
        <strain evidence="4 5">CBS 650.93</strain>
    </source>
</reference>
<dbReference type="VEuPathDB" id="FungiDB:Z518_10303"/>
<dbReference type="Proteomes" id="UP000053617">
    <property type="component" value="Unassembled WGS sequence"/>
</dbReference>
<feature type="compositionally biased region" description="Polar residues" evidence="2">
    <location>
        <begin position="319"/>
        <end position="329"/>
    </location>
</feature>
<feature type="region of interest" description="Disordered" evidence="2">
    <location>
        <begin position="1"/>
        <end position="470"/>
    </location>
</feature>
<dbReference type="InterPro" id="IPR048743">
    <property type="entry name" value="AME1"/>
</dbReference>
<feature type="compositionally biased region" description="Low complexity" evidence="2">
    <location>
        <begin position="60"/>
        <end position="89"/>
    </location>
</feature>
<feature type="coiled-coil region" evidence="1">
    <location>
        <begin position="527"/>
        <end position="554"/>
    </location>
</feature>
<feature type="compositionally biased region" description="Basic and acidic residues" evidence="2">
    <location>
        <begin position="1"/>
        <end position="11"/>
    </location>
</feature>
<evidence type="ECO:0000256" key="1">
    <source>
        <dbReference type="SAM" id="Coils"/>
    </source>
</evidence>
<proteinExistence type="predicted"/>
<dbReference type="EMBL" id="KN847483">
    <property type="protein sequence ID" value="KIX00166.1"/>
    <property type="molecule type" value="Genomic_DNA"/>
</dbReference>
<gene>
    <name evidence="4" type="ORF">Z518_10303</name>
</gene>
<name>A0A0D2IA91_9EURO</name>
<dbReference type="Pfam" id="PF20994">
    <property type="entry name" value="CENPU"/>
    <property type="match status" value="1"/>
</dbReference>
<evidence type="ECO:0000313" key="5">
    <source>
        <dbReference type="Proteomes" id="UP000053617"/>
    </source>
</evidence>
<feature type="compositionally biased region" description="Polar residues" evidence="2">
    <location>
        <begin position="139"/>
        <end position="148"/>
    </location>
</feature>
<accession>A0A0D2IA91</accession>
<dbReference type="HOGENOM" id="CLU_029134_0_0_1"/>
<keyword evidence="1" id="KW-0175">Coiled coil</keyword>
<feature type="compositionally biased region" description="Basic residues" evidence="2">
    <location>
        <begin position="297"/>
        <end position="317"/>
    </location>
</feature>
<evidence type="ECO:0000259" key="3">
    <source>
        <dbReference type="Pfam" id="PF20994"/>
    </source>
</evidence>
<dbReference type="GeneID" id="25298374"/>
<organism evidence="4 5">
    <name type="scientific">Rhinocladiella mackenziei CBS 650.93</name>
    <dbReference type="NCBI Taxonomy" id="1442369"/>
    <lineage>
        <taxon>Eukaryota</taxon>
        <taxon>Fungi</taxon>
        <taxon>Dikarya</taxon>
        <taxon>Ascomycota</taxon>
        <taxon>Pezizomycotina</taxon>
        <taxon>Eurotiomycetes</taxon>
        <taxon>Chaetothyriomycetidae</taxon>
        <taxon>Chaetothyriales</taxon>
        <taxon>Herpotrichiellaceae</taxon>
        <taxon>Rhinocladiella</taxon>
    </lineage>
</organism>
<feature type="compositionally biased region" description="Basic and acidic residues" evidence="2">
    <location>
        <begin position="330"/>
        <end position="340"/>
    </location>
</feature>
<feature type="compositionally biased region" description="Polar residues" evidence="2">
    <location>
        <begin position="438"/>
        <end position="449"/>
    </location>
</feature>
<evidence type="ECO:0000313" key="4">
    <source>
        <dbReference type="EMBL" id="KIX00166.1"/>
    </source>
</evidence>
<keyword evidence="5" id="KW-1185">Reference proteome</keyword>
<sequence length="654" mass="73174">MASSTRQDRALMRQRGAGSRIVANADFGLNFGVGESREERQQMRQRGARSRMIGNVDFGLSFPSSARSLRSSTSTPQSRKPSSRQSSKTPGRRSQEPSSPRSTRESSTKLGENPEEPAQSEVAESEAGGRSTKRRRLSESITASQNLSLGEIPNAVASSRASRKRKSSNVFTIAEDEDARESDRISRTGKSIPPERQTSPLFFSSEGFDEENTIPDNVNPQTEEQITKLDDLKATRRTARSSTKSVLSTPVGWDEGGNDQTEAEEEAGQNESSKIERVKTAEIQPSLLELDEPGPSKQKRRKKRKSVNLGPKKRKSSGRTEINTSLRESSIQDRGSRAPSEDPSSLSVVPSAGRIGRSSRAGSTHNETDDAESDGQRSPREAEDEDETYIQESSPEPQTPANALKASQRSRHRTASDGKTRAPKHRESKPTFPILTHRLTNIPTLPTITEDSEDKGHDRPDGASNLHYDRSQPNAVDVLAQICRETIETMIERLSHNGQPSERQTLKIKRDALEAFARDIDDDFFEMSEAVENRINLEGQVRKSKREKSALQTEWIELRKERERIALKCDAVRRRHWESEEDAREKWNLSEAARRVEIEMERDDQDDHEGIEYLLRSVVGDVSNVSDQGGILDRIRSFNAQLESMALFLEGKEV</sequence>
<feature type="compositionally biased region" description="Polar residues" evidence="2">
    <location>
        <begin position="214"/>
        <end position="224"/>
    </location>
</feature>
<dbReference type="RefSeq" id="XP_013267302.1">
    <property type="nucleotide sequence ID" value="XM_013411848.1"/>
</dbReference>
<evidence type="ECO:0000256" key="2">
    <source>
        <dbReference type="SAM" id="MobiDB-lite"/>
    </source>
</evidence>
<dbReference type="STRING" id="1442369.A0A0D2IA91"/>
<feature type="domain" description="Inner kinetochore subunit AME1" evidence="3">
    <location>
        <begin position="474"/>
        <end position="645"/>
    </location>
</feature>
<feature type="compositionally biased region" description="Polar residues" evidence="2">
    <location>
        <begin position="390"/>
        <end position="407"/>
    </location>
</feature>
<protein>
    <recommendedName>
        <fullName evidence="3">Inner kinetochore subunit AME1 domain-containing protein</fullName>
    </recommendedName>
</protein>
<dbReference type="OrthoDB" id="5377952at2759"/>
<dbReference type="AlphaFoldDB" id="A0A0D2IA91"/>
<feature type="compositionally biased region" description="Basic and acidic residues" evidence="2">
    <location>
        <begin position="225"/>
        <end position="234"/>
    </location>
</feature>